<evidence type="ECO:0000313" key="3">
    <source>
        <dbReference type="Proteomes" id="UP000317909"/>
    </source>
</evidence>
<dbReference type="Gene3D" id="3.90.180.10">
    <property type="entry name" value="Medium-chain alcohol dehydrogenases, catalytic domain"/>
    <property type="match status" value="1"/>
</dbReference>
<dbReference type="PANTHER" id="PTHR45033">
    <property type="match status" value="1"/>
</dbReference>
<reference evidence="2 3" key="1">
    <citation type="submission" date="2019-02" db="EMBL/GenBank/DDBJ databases">
        <title>Deep-cultivation of Planctomycetes and their phenomic and genomic characterization uncovers novel biology.</title>
        <authorList>
            <person name="Wiegand S."/>
            <person name="Jogler M."/>
            <person name="Boedeker C."/>
            <person name="Pinto D."/>
            <person name="Vollmers J."/>
            <person name="Rivas-Marin E."/>
            <person name="Kohn T."/>
            <person name="Peeters S.H."/>
            <person name="Heuer A."/>
            <person name="Rast P."/>
            <person name="Oberbeckmann S."/>
            <person name="Bunk B."/>
            <person name="Jeske O."/>
            <person name="Meyerdierks A."/>
            <person name="Storesund J.E."/>
            <person name="Kallscheuer N."/>
            <person name="Luecker S."/>
            <person name="Lage O.M."/>
            <person name="Pohl T."/>
            <person name="Merkel B.J."/>
            <person name="Hornburger P."/>
            <person name="Mueller R.-W."/>
            <person name="Bruemmer F."/>
            <person name="Labrenz M."/>
            <person name="Spormann A.M."/>
            <person name="Op den Camp H."/>
            <person name="Overmann J."/>
            <person name="Amann R."/>
            <person name="Jetten M.S.M."/>
            <person name="Mascher T."/>
            <person name="Medema M.H."/>
            <person name="Devos D.P."/>
            <person name="Kaster A.-K."/>
            <person name="Ovreas L."/>
            <person name="Rohde M."/>
            <person name="Galperin M.Y."/>
            <person name="Jogler C."/>
        </authorList>
    </citation>
    <scope>NUCLEOTIDE SEQUENCE [LARGE SCALE GENOMIC DNA]</scope>
    <source>
        <strain evidence="2 3">I41</strain>
    </source>
</reference>
<dbReference type="KEGG" id="llh:I41_46840"/>
<name>A0A517U4C2_9BACT</name>
<keyword evidence="3" id="KW-1185">Reference proteome</keyword>
<dbReference type="InterPro" id="IPR011032">
    <property type="entry name" value="GroES-like_sf"/>
</dbReference>
<proteinExistence type="predicted"/>
<dbReference type="InterPro" id="IPR036291">
    <property type="entry name" value="NAD(P)-bd_dom_sf"/>
</dbReference>
<sequence>MRAFQYESFGLEGLKLVTAAEPQPGAREACVRFRAASLNFRDLLFARGVYNLRAKFPAVPLSDGAGEVVAVGAEVTRWKVGDRVCPIFTQGWLEGSYNAAKAGTTLGGGDRPGVLRDVGCFDERSLVRIPDYLSFEEAATLPCAGVTAWNSLAVFGKLQAGETVLTLGTGGVSIFALQLAKLHGARVIATSSSDEKLKRVRALGADATINYKATPDWEKEVLRLTDGVGVDHVVEVGGAGTIGKSIAAARIAGKIGVIGVLSQGEGINPMFLLMKTLALQGIFVGSREMFEDLNRAISVAKLQPVIDRTFAFEEAVEALRYMETGSHFGKIVLRY</sequence>
<organism evidence="2 3">
    <name type="scientific">Lacipirellula limnantheis</name>
    <dbReference type="NCBI Taxonomy" id="2528024"/>
    <lineage>
        <taxon>Bacteria</taxon>
        <taxon>Pseudomonadati</taxon>
        <taxon>Planctomycetota</taxon>
        <taxon>Planctomycetia</taxon>
        <taxon>Pirellulales</taxon>
        <taxon>Lacipirellulaceae</taxon>
        <taxon>Lacipirellula</taxon>
    </lineage>
</organism>
<dbReference type="SMART" id="SM00829">
    <property type="entry name" value="PKS_ER"/>
    <property type="match status" value="1"/>
</dbReference>
<dbReference type="InterPro" id="IPR020843">
    <property type="entry name" value="ER"/>
</dbReference>
<dbReference type="Pfam" id="PF00107">
    <property type="entry name" value="ADH_zinc_N"/>
    <property type="match status" value="1"/>
</dbReference>
<dbReference type="AlphaFoldDB" id="A0A517U4C2"/>
<dbReference type="InterPro" id="IPR013154">
    <property type="entry name" value="ADH-like_N"/>
</dbReference>
<dbReference type="GO" id="GO:0004022">
    <property type="term" value="F:alcohol dehydrogenase (NAD+) activity"/>
    <property type="evidence" value="ECO:0007669"/>
    <property type="project" value="UniProtKB-EC"/>
</dbReference>
<evidence type="ECO:0000313" key="2">
    <source>
        <dbReference type="EMBL" id="QDT75473.1"/>
    </source>
</evidence>
<dbReference type="Pfam" id="PF08240">
    <property type="entry name" value="ADH_N"/>
    <property type="match status" value="1"/>
</dbReference>
<dbReference type="SUPFAM" id="SSF50129">
    <property type="entry name" value="GroES-like"/>
    <property type="match status" value="1"/>
</dbReference>
<dbReference type="Proteomes" id="UP000317909">
    <property type="component" value="Chromosome"/>
</dbReference>
<dbReference type="EMBL" id="CP036339">
    <property type="protein sequence ID" value="QDT75473.1"/>
    <property type="molecule type" value="Genomic_DNA"/>
</dbReference>
<evidence type="ECO:0000259" key="1">
    <source>
        <dbReference type="SMART" id="SM00829"/>
    </source>
</evidence>
<dbReference type="SUPFAM" id="SSF51735">
    <property type="entry name" value="NAD(P)-binding Rossmann-fold domains"/>
    <property type="match status" value="1"/>
</dbReference>
<dbReference type="InterPro" id="IPR052711">
    <property type="entry name" value="Zinc_ADH-like"/>
</dbReference>
<dbReference type="RefSeq" id="WP_145435146.1">
    <property type="nucleotide sequence ID" value="NZ_CP036339.1"/>
</dbReference>
<feature type="domain" description="Enoyl reductase (ER)" evidence="1">
    <location>
        <begin position="10"/>
        <end position="333"/>
    </location>
</feature>
<dbReference type="OrthoDB" id="9787435at2"/>
<accession>A0A517U4C2</accession>
<dbReference type="EC" id="1.1.1.1" evidence="2"/>
<dbReference type="CDD" id="cd08276">
    <property type="entry name" value="MDR7"/>
    <property type="match status" value="1"/>
</dbReference>
<dbReference type="PANTHER" id="PTHR45033:SF2">
    <property type="entry name" value="ZINC-TYPE ALCOHOL DEHYDROGENASE-LIKE PROTEIN C1773.06C"/>
    <property type="match status" value="1"/>
</dbReference>
<gene>
    <name evidence="2" type="ORF">I41_46840</name>
</gene>
<dbReference type="InterPro" id="IPR013149">
    <property type="entry name" value="ADH-like_C"/>
</dbReference>
<dbReference type="Gene3D" id="3.40.50.720">
    <property type="entry name" value="NAD(P)-binding Rossmann-like Domain"/>
    <property type="match status" value="1"/>
</dbReference>
<protein>
    <submittedName>
        <fullName evidence="2">Alcohol dehydrogenase</fullName>
        <ecNumber evidence="2">1.1.1.1</ecNumber>
    </submittedName>
</protein>
<keyword evidence="2" id="KW-0560">Oxidoreductase</keyword>